<evidence type="ECO:0000256" key="3">
    <source>
        <dbReference type="ARBA" id="ARBA00022448"/>
    </source>
</evidence>
<feature type="transmembrane region" description="Helical" evidence="8">
    <location>
        <begin position="379"/>
        <end position="399"/>
    </location>
</feature>
<protein>
    <submittedName>
        <fullName evidence="10">General substrate transporter</fullName>
    </submittedName>
</protein>
<dbReference type="Pfam" id="PF00083">
    <property type="entry name" value="Sugar_tr"/>
    <property type="match status" value="1"/>
</dbReference>
<dbReference type="FunFam" id="1.20.1250.20:FF:000078">
    <property type="entry name" value="MFS maltose transporter, putative"/>
    <property type="match status" value="1"/>
</dbReference>
<keyword evidence="6 8" id="KW-0472">Membrane</keyword>
<dbReference type="PROSITE" id="PS50850">
    <property type="entry name" value="MFS"/>
    <property type="match status" value="1"/>
</dbReference>
<feature type="transmembrane region" description="Helical" evidence="8">
    <location>
        <begin position="105"/>
        <end position="126"/>
    </location>
</feature>
<dbReference type="PANTHER" id="PTHR48022">
    <property type="entry name" value="PLASTIDIC GLUCOSE TRANSPORTER 4"/>
    <property type="match status" value="1"/>
</dbReference>
<feature type="transmembrane region" description="Helical" evidence="8">
    <location>
        <begin position="449"/>
        <end position="466"/>
    </location>
</feature>
<organism evidence="10 11">
    <name type="scientific">Microdochium bolleyi</name>
    <dbReference type="NCBI Taxonomy" id="196109"/>
    <lineage>
        <taxon>Eukaryota</taxon>
        <taxon>Fungi</taxon>
        <taxon>Dikarya</taxon>
        <taxon>Ascomycota</taxon>
        <taxon>Pezizomycotina</taxon>
        <taxon>Sordariomycetes</taxon>
        <taxon>Xylariomycetidae</taxon>
        <taxon>Xylariales</taxon>
        <taxon>Microdochiaceae</taxon>
        <taxon>Microdochium</taxon>
    </lineage>
</organism>
<feature type="transmembrane region" description="Helical" evidence="8">
    <location>
        <begin position="223"/>
        <end position="244"/>
    </location>
</feature>
<evidence type="ECO:0000256" key="1">
    <source>
        <dbReference type="ARBA" id="ARBA00004141"/>
    </source>
</evidence>
<dbReference type="EMBL" id="KQ964247">
    <property type="protein sequence ID" value="KXJ94169.1"/>
    <property type="molecule type" value="Genomic_DNA"/>
</dbReference>
<feature type="transmembrane region" description="Helical" evidence="8">
    <location>
        <begin position="133"/>
        <end position="152"/>
    </location>
</feature>
<dbReference type="AlphaFoldDB" id="A0A136JAF7"/>
<comment type="similarity">
    <text evidence="2 7">Belongs to the major facilitator superfamily. Sugar transporter (TC 2.A.1.1) family.</text>
</comment>
<evidence type="ECO:0000313" key="10">
    <source>
        <dbReference type="EMBL" id="KXJ94169.1"/>
    </source>
</evidence>
<evidence type="ECO:0000256" key="2">
    <source>
        <dbReference type="ARBA" id="ARBA00010992"/>
    </source>
</evidence>
<dbReference type="InterPro" id="IPR050360">
    <property type="entry name" value="MFS_Sugar_Transporters"/>
</dbReference>
<keyword evidence="3 7" id="KW-0813">Transport</keyword>
<dbReference type="OrthoDB" id="6612291at2759"/>
<dbReference type="SUPFAM" id="SSF103473">
    <property type="entry name" value="MFS general substrate transporter"/>
    <property type="match status" value="1"/>
</dbReference>
<evidence type="ECO:0000256" key="8">
    <source>
        <dbReference type="SAM" id="Phobius"/>
    </source>
</evidence>
<sequence length="536" mass="58325">MSDPKNVQGVHIERASSTDASLDATVLQTSAPTAEYDAHQHAMTRMEAIKENWKSLLWCGYAFYLCITWGFDGLAGGIVVSIAAFRKDFGVPFAGDYAVDANWQLGWLAGTLFGMIAGGYLAGVVTNKYGRRIAILGAFIFYISGVFAQVFASTNVHFFVGKLLTGFPLGIFTTVAPTYGAEMAPLRIRGAVSAGMNFAIVVGQCICYGVMRETAYYDGSAQYKVLFMTQWGFCAVGLAILPFFPESPYWLVDHGKEDKARENLAKLHGPDFNLDGAIADIRESLTRESQEQEGNNKARIVECFSRAQWRRTLAGAGMFAVQNQSGSAWVIGYMSYFMQLAGLPATRAADVAVGLTGLMVVGNMAGWFTVEWIGRRGSALWGCIILTVCLFVIGIIAVIQAPSAIFVQIAFMAVWSVVYQATIGAAAWPITTENATSRLRASTQSIATMTNGITSCVWSFALPYAINPDRGNLGGKISFVFGATMACATVFVYFVVPETRNRSFIEIDELWSRGVAPRNFKKTNLVTVAEEEKIQA</sequence>
<dbReference type="GO" id="GO:0016020">
    <property type="term" value="C:membrane"/>
    <property type="evidence" value="ECO:0007669"/>
    <property type="project" value="UniProtKB-SubCell"/>
</dbReference>
<feature type="transmembrane region" description="Helical" evidence="8">
    <location>
        <begin position="191"/>
        <end position="211"/>
    </location>
</feature>
<dbReference type="InterPro" id="IPR005828">
    <property type="entry name" value="MFS_sugar_transport-like"/>
</dbReference>
<feature type="transmembrane region" description="Helical" evidence="8">
    <location>
        <begin position="351"/>
        <end position="370"/>
    </location>
</feature>
<comment type="subcellular location">
    <subcellularLocation>
        <location evidence="1">Membrane</location>
        <topology evidence="1">Multi-pass membrane protein</topology>
    </subcellularLocation>
</comment>
<feature type="transmembrane region" description="Helical" evidence="8">
    <location>
        <begin position="478"/>
        <end position="496"/>
    </location>
</feature>
<dbReference type="InParanoid" id="A0A136JAF7"/>
<dbReference type="InterPro" id="IPR003663">
    <property type="entry name" value="Sugar/inositol_transpt"/>
</dbReference>
<feature type="transmembrane region" description="Helical" evidence="8">
    <location>
        <begin position="405"/>
        <end position="428"/>
    </location>
</feature>
<evidence type="ECO:0000256" key="5">
    <source>
        <dbReference type="ARBA" id="ARBA00022989"/>
    </source>
</evidence>
<evidence type="ECO:0000259" key="9">
    <source>
        <dbReference type="PROSITE" id="PS50850"/>
    </source>
</evidence>
<accession>A0A136JAF7</accession>
<evidence type="ECO:0000313" key="11">
    <source>
        <dbReference type="Proteomes" id="UP000070501"/>
    </source>
</evidence>
<dbReference type="Proteomes" id="UP000070501">
    <property type="component" value="Unassembled WGS sequence"/>
</dbReference>
<dbReference type="InterPro" id="IPR005829">
    <property type="entry name" value="Sugar_transporter_CS"/>
</dbReference>
<evidence type="ECO:0000256" key="7">
    <source>
        <dbReference type="RuleBase" id="RU003346"/>
    </source>
</evidence>
<name>A0A136JAF7_9PEZI</name>
<keyword evidence="11" id="KW-1185">Reference proteome</keyword>
<dbReference type="InterPro" id="IPR020846">
    <property type="entry name" value="MFS_dom"/>
</dbReference>
<keyword evidence="4 8" id="KW-0812">Transmembrane</keyword>
<reference evidence="11" key="1">
    <citation type="submission" date="2016-02" db="EMBL/GenBank/DDBJ databases">
        <title>Draft genome sequence of Microdochium bolleyi, a fungal endophyte of beachgrass.</title>
        <authorList>
            <consortium name="DOE Joint Genome Institute"/>
            <person name="David A.S."/>
            <person name="May G."/>
            <person name="Haridas S."/>
            <person name="Lim J."/>
            <person name="Wang M."/>
            <person name="Labutti K."/>
            <person name="Lipzen A."/>
            <person name="Barry K."/>
            <person name="Grigoriev I.V."/>
        </authorList>
    </citation>
    <scope>NUCLEOTIDE SEQUENCE [LARGE SCALE GENOMIC DNA]</scope>
    <source>
        <strain evidence="11">J235TASD1</strain>
    </source>
</reference>
<proteinExistence type="inferred from homology"/>
<dbReference type="GO" id="GO:0005351">
    <property type="term" value="F:carbohydrate:proton symporter activity"/>
    <property type="evidence" value="ECO:0007669"/>
    <property type="project" value="TreeGrafter"/>
</dbReference>
<evidence type="ECO:0000256" key="4">
    <source>
        <dbReference type="ARBA" id="ARBA00022692"/>
    </source>
</evidence>
<evidence type="ECO:0000256" key="6">
    <source>
        <dbReference type="ARBA" id="ARBA00023136"/>
    </source>
</evidence>
<gene>
    <name evidence="10" type="ORF">Micbo1qcDRAFT_220761</name>
</gene>
<feature type="domain" description="Major facilitator superfamily (MFS) profile" evidence="9">
    <location>
        <begin position="58"/>
        <end position="500"/>
    </location>
</feature>
<dbReference type="PANTHER" id="PTHR48022:SF51">
    <property type="entry name" value="ALPHA-GLUCOSIDE TRANSPORTER, PUTATIVE (AFU_ORTHOLOGUE AFUA_6G11920)-RELATED"/>
    <property type="match status" value="1"/>
</dbReference>
<dbReference type="NCBIfam" id="TIGR00879">
    <property type="entry name" value="SP"/>
    <property type="match status" value="1"/>
</dbReference>
<dbReference type="InterPro" id="IPR036259">
    <property type="entry name" value="MFS_trans_sf"/>
</dbReference>
<dbReference type="Gene3D" id="1.20.1250.20">
    <property type="entry name" value="MFS general substrate transporter like domains"/>
    <property type="match status" value="1"/>
</dbReference>
<feature type="transmembrane region" description="Helical" evidence="8">
    <location>
        <begin position="55"/>
        <end position="85"/>
    </location>
</feature>
<keyword evidence="5 8" id="KW-1133">Transmembrane helix</keyword>
<dbReference type="PROSITE" id="PS00217">
    <property type="entry name" value="SUGAR_TRANSPORT_2"/>
    <property type="match status" value="1"/>
</dbReference>